<dbReference type="Proteomes" id="UP000318138">
    <property type="component" value="Chromosome"/>
</dbReference>
<feature type="transmembrane region" description="Helical" evidence="1">
    <location>
        <begin position="197"/>
        <end position="220"/>
    </location>
</feature>
<sequence>MKYVDLFSTREISIAIWTIVFLIYIIYLAFNKLNVRKATYELLSAIINKHLFVFIIITFSYSILWIYLVSGLSIWDWIYLKDVLLWVLLIGIPFCFNAIVSKDKNYFSDTIKNSLKIAVLIEFIVGTFTFNLSIELILVPLSTLLFLLYFVSKQNVTYKPAEKLLSFLISTIGLIVLFLAGRSAIQSYSELNFIELLITFSIPITMTIIFLPLSYSFALYSNYELLFKRLEFSLPDNKKRNKAIRRIILMCNFSLKKIELFSRNYLSMFYTSINESQIDQIFKHFKSQTKGNNIITGAITSVLFLLSSILISYGHINRTDLDNDPIIIGYALMLIAIIRLTIIVNNSLQIHNHFISFQLSVFYKWLWLFGSIYLVLQILNLYSTHFNY</sequence>
<evidence type="ECO:0000313" key="2">
    <source>
        <dbReference type="EMBL" id="QKS73063.1"/>
    </source>
</evidence>
<feature type="transmembrane region" description="Helical" evidence="1">
    <location>
        <begin position="83"/>
        <end position="101"/>
    </location>
</feature>
<dbReference type="EMBL" id="CP041372">
    <property type="protein sequence ID" value="QKS73063.1"/>
    <property type="molecule type" value="Genomic_DNA"/>
</dbReference>
<feature type="transmembrane region" description="Helical" evidence="1">
    <location>
        <begin position="294"/>
        <end position="314"/>
    </location>
</feature>
<keyword evidence="1" id="KW-1133">Transmembrane helix</keyword>
<feature type="transmembrane region" description="Helical" evidence="1">
    <location>
        <begin position="164"/>
        <end position="185"/>
    </location>
</feature>
<feature type="transmembrane region" description="Helical" evidence="1">
    <location>
        <begin position="136"/>
        <end position="152"/>
    </location>
</feature>
<dbReference type="RefSeq" id="WP_176011029.1">
    <property type="nucleotide sequence ID" value="NZ_CP041372.2"/>
</dbReference>
<feature type="transmembrane region" description="Helical" evidence="1">
    <location>
        <begin position="113"/>
        <end position="130"/>
    </location>
</feature>
<accession>A0A859FJU0</accession>
<dbReference type="AlphaFoldDB" id="A0A859FJU0"/>
<keyword evidence="1" id="KW-0472">Membrane</keyword>
<name>A0A859FJU0_9BACI</name>
<gene>
    <name evidence="2" type="ORF">FLK61_41475</name>
</gene>
<dbReference type="KEGG" id="psua:FLK61_41475"/>
<feature type="transmembrane region" description="Helical" evidence="1">
    <location>
        <begin position="365"/>
        <end position="383"/>
    </location>
</feature>
<feature type="transmembrane region" description="Helical" evidence="1">
    <location>
        <begin position="326"/>
        <end position="344"/>
    </location>
</feature>
<reference evidence="3" key="1">
    <citation type="submission" date="2019-07" db="EMBL/GenBank/DDBJ databases">
        <title>Bacillus alkalisoli sp. nov. isolated from saline soil.</title>
        <authorList>
            <person name="Sun J.-Q."/>
            <person name="Xu L."/>
        </authorList>
    </citation>
    <scope>NUCLEOTIDE SEQUENCE [LARGE SCALE GENOMIC DNA]</scope>
    <source>
        <strain evidence="3">M4U3P1</strain>
    </source>
</reference>
<proteinExistence type="predicted"/>
<feature type="transmembrane region" description="Helical" evidence="1">
    <location>
        <begin position="12"/>
        <end position="30"/>
    </location>
</feature>
<evidence type="ECO:0000256" key="1">
    <source>
        <dbReference type="SAM" id="Phobius"/>
    </source>
</evidence>
<protein>
    <submittedName>
        <fullName evidence="2">Uncharacterized protein</fullName>
    </submittedName>
</protein>
<feature type="transmembrane region" description="Helical" evidence="1">
    <location>
        <begin position="51"/>
        <end position="77"/>
    </location>
</feature>
<keyword evidence="3" id="KW-1185">Reference proteome</keyword>
<evidence type="ECO:0000313" key="3">
    <source>
        <dbReference type="Proteomes" id="UP000318138"/>
    </source>
</evidence>
<organism evidence="2 3">
    <name type="scientific">Paenalkalicoccus suaedae</name>
    <dbReference type="NCBI Taxonomy" id="2592382"/>
    <lineage>
        <taxon>Bacteria</taxon>
        <taxon>Bacillati</taxon>
        <taxon>Bacillota</taxon>
        <taxon>Bacilli</taxon>
        <taxon>Bacillales</taxon>
        <taxon>Bacillaceae</taxon>
        <taxon>Paenalkalicoccus</taxon>
    </lineage>
</organism>
<keyword evidence="1" id="KW-0812">Transmembrane</keyword>